<evidence type="ECO:0000259" key="15">
    <source>
        <dbReference type="PROSITE" id="PS51915"/>
    </source>
</evidence>
<feature type="region of interest" description="Disordered" evidence="13">
    <location>
        <begin position="402"/>
        <end position="436"/>
    </location>
</feature>
<dbReference type="GO" id="GO:0005634">
    <property type="term" value="C:nucleus"/>
    <property type="evidence" value="ECO:0007669"/>
    <property type="project" value="UniProtKB-SubCell"/>
</dbReference>
<feature type="domain" description="C2H2-type" evidence="14">
    <location>
        <begin position="555"/>
        <end position="582"/>
    </location>
</feature>
<name>A0A9Q0MRI1_9DIPT</name>
<evidence type="ECO:0000256" key="11">
    <source>
        <dbReference type="PROSITE-ProRule" id="PRU00042"/>
    </source>
</evidence>
<keyword evidence="10" id="KW-0539">Nucleus</keyword>
<dbReference type="Pfam" id="PF07776">
    <property type="entry name" value="zf-AD"/>
    <property type="match status" value="1"/>
</dbReference>
<feature type="domain" description="ZAD" evidence="15">
    <location>
        <begin position="43"/>
        <end position="137"/>
    </location>
</feature>
<keyword evidence="8" id="KW-0238">DNA-binding</keyword>
<dbReference type="InterPro" id="IPR013087">
    <property type="entry name" value="Znf_C2H2_type"/>
</dbReference>
<evidence type="ECO:0000256" key="13">
    <source>
        <dbReference type="SAM" id="MobiDB-lite"/>
    </source>
</evidence>
<dbReference type="SMART" id="SM00355">
    <property type="entry name" value="ZnF_C2H2"/>
    <property type="match status" value="14"/>
</dbReference>
<dbReference type="PROSITE" id="PS51915">
    <property type="entry name" value="ZAD"/>
    <property type="match status" value="1"/>
</dbReference>
<feature type="domain" description="C2H2-type" evidence="14">
    <location>
        <begin position="667"/>
        <end position="694"/>
    </location>
</feature>
<dbReference type="SUPFAM" id="SSF57716">
    <property type="entry name" value="Glucocorticoid receptor-like (DNA-binding domain)"/>
    <property type="match status" value="1"/>
</dbReference>
<dbReference type="AlphaFoldDB" id="A0A9Q0MRI1"/>
<comment type="subcellular location">
    <subcellularLocation>
        <location evidence="1">Nucleus</location>
    </subcellularLocation>
</comment>
<keyword evidence="9" id="KW-0804">Transcription</keyword>
<feature type="domain" description="C2H2-type" evidence="14">
    <location>
        <begin position="694"/>
        <end position="717"/>
    </location>
</feature>
<accession>A0A9Q0MRI1</accession>
<evidence type="ECO:0000256" key="10">
    <source>
        <dbReference type="ARBA" id="ARBA00023242"/>
    </source>
</evidence>
<evidence type="ECO:0000256" key="1">
    <source>
        <dbReference type="ARBA" id="ARBA00004123"/>
    </source>
</evidence>
<feature type="domain" description="C2H2-type" evidence="14">
    <location>
        <begin position="494"/>
        <end position="522"/>
    </location>
</feature>
<dbReference type="PANTHER" id="PTHR24379">
    <property type="entry name" value="KRAB AND ZINC FINGER DOMAIN-CONTAINING"/>
    <property type="match status" value="1"/>
</dbReference>
<feature type="domain" description="C2H2-type" evidence="14">
    <location>
        <begin position="611"/>
        <end position="638"/>
    </location>
</feature>
<keyword evidence="3 12" id="KW-0479">Metal-binding</keyword>
<evidence type="ECO:0000256" key="5">
    <source>
        <dbReference type="ARBA" id="ARBA00022771"/>
    </source>
</evidence>
<feature type="binding site" evidence="12">
    <location>
        <position position="48"/>
    </location>
    <ligand>
        <name>Zn(2+)</name>
        <dbReference type="ChEBI" id="CHEBI:29105"/>
    </ligand>
</feature>
<evidence type="ECO:0000259" key="14">
    <source>
        <dbReference type="PROSITE" id="PS50157"/>
    </source>
</evidence>
<evidence type="ECO:0000256" key="6">
    <source>
        <dbReference type="ARBA" id="ARBA00022833"/>
    </source>
</evidence>
<evidence type="ECO:0000256" key="3">
    <source>
        <dbReference type="ARBA" id="ARBA00022723"/>
    </source>
</evidence>
<evidence type="ECO:0000256" key="8">
    <source>
        <dbReference type="ARBA" id="ARBA00023125"/>
    </source>
</evidence>
<feature type="domain" description="C2H2-type" evidence="14">
    <location>
        <begin position="185"/>
        <end position="212"/>
    </location>
</feature>
<evidence type="ECO:0000256" key="9">
    <source>
        <dbReference type="ARBA" id="ARBA00023163"/>
    </source>
</evidence>
<sequence length="846" mass="97511">MATQFTVYHATTALGDMVDSRPGLIREYVCRVFTVFTEMDLKAVCRTCLKEAAEMRSIYEGDAENPLSTMITSISDTTVMISEIDSIYPNQMMNRLLKASELDGLPGQICIECVDILRQSVQFKRQCESAYETLKNVLGVFIQKAEPFSVSRATAVEALDTTLENESLICGPNEKCVQTEDICFYPCEMCEQKFFKEESLKEHRLSHKNKQTGFKCRNCDRSYVRLSHLRRHINIVHPEVGISGKLDNSYCKQCDKHFTRPEHLRRHMVTHQDNAAKSKLKLEKEDGVLKCDECGEIFHSQNTFDQHENCRIKVAITDDEKQSIAKIELNEEDILFEPEVNVETSIVDVPVKSEIHSDDDEIIPAEEDSVYAMETTADEEMQIDALSDTDVGNSSAKKIISKVRRAQKSPKQSPETSTKNATKSPKSKKSTASQEKIHQCNKCDKIFNRATHLKRHIATHSDIKPYSCEICDKRFRRVDHLNIHRHHHSSIKPHVCDVCQKGFTRSEHLRKHKECRHGDKTQVAVKTEFCNICQKGFTTPKYLQVHMKSHTNRTFACKFCEDKFGTKAELNEHQKTHVNERPFLCSECGLRFVRNDYLVIHMRRHKGEKPYKCKYCNKGFPRATDLTVHERYHTGEKTHLCTICGKGFQRAYNLLVHTRVHTGERPYKCPHCVKSFAQGNDLKAHVRRHTGERYKCDICSEGFIQGYHLTQHKRNVHGIDMKSHIRRVEKFIPVAENVEIQELNLYQMQQSEQLRKLQQETDEGPVDFRNHFKVINEDGTINIMSEDNEEDVVKLEQTHMSQDSRSSDIIVTQNTTEQIDQSEGILPLNIFSGLHSKLKLSTPFHQ</sequence>
<dbReference type="InterPro" id="IPR036236">
    <property type="entry name" value="Znf_C2H2_sf"/>
</dbReference>
<dbReference type="Pfam" id="PF13912">
    <property type="entry name" value="zf-C2H2_6"/>
    <property type="match status" value="1"/>
</dbReference>
<evidence type="ECO:0000256" key="4">
    <source>
        <dbReference type="ARBA" id="ARBA00022737"/>
    </source>
</evidence>
<dbReference type="Pfam" id="PF00096">
    <property type="entry name" value="zf-C2H2"/>
    <property type="match status" value="10"/>
</dbReference>
<evidence type="ECO:0000256" key="7">
    <source>
        <dbReference type="ARBA" id="ARBA00023015"/>
    </source>
</evidence>
<reference evidence="16" key="1">
    <citation type="submission" date="2022-07" db="EMBL/GenBank/DDBJ databases">
        <authorList>
            <person name="Trinca V."/>
            <person name="Uliana J.V.C."/>
            <person name="Torres T.T."/>
            <person name="Ward R.J."/>
            <person name="Monesi N."/>
        </authorList>
    </citation>
    <scope>NUCLEOTIDE SEQUENCE</scope>
    <source>
        <strain evidence="16">HSMRA1968</strain>
        <tissue evidence="16">Whole embryos</tissue>
    </source>
</reference>
<dbReference type="OrthoDB" id="654211at2759"/>
<dbReference type="FunFam" id="3.30.160.60:FF:000870">
    <property type="entry name" value="zinc finger protein 197 isoform X1"/>
    <property type="match status" value="1"/>
</dbReference>
<dbReference type="GO" id="GO:0003690">
    <property type="term" value="F:double-stranded DNA binding"/>
    <property type="evidence" value="ECO:0007669"/>
    <property type="project" value="UniProtKB-ARBA"/>
</dbReference>
<proteinExistence type="inferred from homology"/>
<gene>
    <name evidence="16" type="primary">ZNF234_0</name>
    <name evidence="16" type="ORF">Bhyg_15242</name>
</gene>
<dbReference type="Gene3D" id="3.30.160.60">
    <property type="entry name" value="Classic Zinc Finger"/>
    <property type="match status" value="12"/>
</dbReference>
<feature type="domain" description="C2H2-type" evidence="14">
    <location>
        <begin position="438"/>
        <end position="465"/>
    </location>
</feature>
<feature type="domain" description="C2H2-type" evidence="14">
    <location>
        <begin position="466"/>
        <end position="493"/>
    </location>
</feature>
<dbReference type="PANTHER" id="PTHR24379:SF121">
    <property type="entry name" value="C2H2-TYPE DOMAIN-CONTAINING PROTEIN"/>
    <property type="match status" value="1"/>
</dbReference>
<evidence type="ECO:0000313" key="16">
    <source>
        <dbReference type="EMBL" id="KAJ6636651.1"/>
    </source>
</evidence>
<dbReference type="GO" id="GO:0008270">
    <property type="term" value="F:zinc ion binding"/>
    <property type="evidence" value="ECO:0007669"/>
    <property type="project" value="UniProtKB-UniRule"/>
</dbReference>
<dbReference type="FunFam" id="3.30.160.60:FF:000446">
    <property type="entry name" value="Zinc finger protein"/>
    <property type="match status" value="1"/>
</dbReference>
<dbReference type="Proteomes" id="UP001151699">
    <property type="component" value="Chromosome C"/>
</dbReference>
<keyword evidence="17" id="KW-1185">Reference proteome</keyword>
<dbReference type="PROSITE" id="PS00028">
    <property type="entry name" value="ZINC_FINGER_C2H2_1"/>
    <property type="match status" value="13"/>
</dbReference>
<dbReference type="FunFam" id="3.30.160.60:FF:001119">
    <property type="entry name" value="zinc finger protein 408"/>
    <property type="match status" value="1"/>
</dbReference>
<keyword evidence="5 11" id="KW-0863">Zinc-finger</keyword>
<feature type="domain" description="C2H2-type" evidence="14">
    <location>
        <begin position="249"/>
        <end position="276"/>
    </location>
</feature>
<comment type="similarity">
    <text evidence="2">Belongs to the krueppel C2H2-type zinc-finger protein family.</text>
</comment>
<evidence type="ECO:0000256" key="12">
    <source>
        <dbReference type="PROSITE-ProRule" id="PRU01263"/>
    </source>
</evidence>
<organism evidence="16 17">
    <name type="scientific">Pseudolycoriella hygida</name>
    <dbReference type="NCBI Taxonomy" id="35572"/>
    <lineage>
        <taxon>Eukaryota</taxon>
        <taxon>Metazoa</taxon>
        <taxon>Ecdysozoa</taxon>
        <taxon>Arthropoda</taxon>
        <taxon>Hexapoda</taxon>
        <taxon>Insecta</taxon>
        <taxon>Pterygota</taxon>
        <taxon>Neoptera</taxon>
        <taxon>Endopterygota</taxon>
        <taxon>Diptera</taxon>
        <taxon>Nematocera</taxon>
        <taxon>Sciaroidea</taxon>
        <taxon>Sciaridae</taxon>
        <taxon>Pseudolycoriella</taxon>
    </lineage>
</organism>
<evidence type="ECO:0000256" key="2">
    <source>
        <dbReference type="ARBA" id="ARBA00006991"/>
    </source>
</evidence>
<feature type="domain" description="C2H2-type" evidence="14">
    <location>
        <begin position="214"/>
        <end position="237"/>
    </location>
</feature>
<dbReference type="SUPFAM" id="SSF57667">
    <property type="entry name" value="beta-beta-alpha zinc fingers"/>
    <property type="match status" value="8"/>
</dbReference>
<dbReference type="FunFam" id="3.30.160.60:FF:000512">
    <property type="entry name" value="zinc finger protein 197 isoform X1"/>
    <property type="match status" value="1"/>
</dbReference>
<protein>
    <submittedName>
        <fullName evidence="16">Zinc finger protein</fullName>
    </submittedName>
</protein>
<feature type="domain" description="C2H2-type" evidence="14">
    <location>
        <begin position="639"/>
        <end position="666"/>
    </location>
</feature>
<dbReference type="PROSITE" id="PS50157">
    <property type="entry name" value="ZINC_FINGER_C2H2_2"/>
    <property type="match status" value="13"/>
</dbReference>
<keyword evidence="7" id="KW-0805">Transcription regulation</keyword>
<keyword evidence="6 12" id="KW-0862">Zinc</keyword>
<feature type="binding site" evidence="12">
    <location>
        <position position="45"/>
    </location>
    <ligand>
        <name>Zn(2+)</name>
        <dbReference type="ChEBI" id="CHEBI:29105"/>
    </ligand>
</feature>
<feature type="domain" description="C2H2-type" evidence="14">
    <location>
        <begin position="528"/>
        <end position="555"/>
    </location>
</feature>
<dbReference type="InterPro" id="IPR012934">
    <property type="entry name" value="Znf_AD"/>
</dbReference>
<feature type="binding site" evidence="12">
    <location>
        <position position="110"/>
    </location>
    <ligand>
        <name>Zn(2+)</name>
        <dbReference type="ChEBI" id="CHEBI:29105"/>
    </ligand>
</feature>
<dbReference type="EMBL" id="WJQU01000004">
    <property type="protein sequence ID" value="KAJ6636651.1"/>
    <property type="molecule type" value="Genomic_DNA"/>
</dbReference>
<keyword evidence="4" id="KW-0677">Repeat</keyword>
<dbReference type="FunFam" id="3.30.160.60:FF:000100">
    <property type="entry name" value="Zinc finger 45-like"/>
    <property type="match status" value="1"/>
</dbReference>
<feature type="binding site" evidence="12">
    <location>
        <position position="113"/>
    </location>
    <ligand>
        <name>Zn(2+)</name>
        <dbReference type="ChEBI" id="CHEBI:29105"/>
    </ligand>
</feature>
<dbReference type="Gene3D" id="3.40.1800.20">
    <property type="match status" value="1"/>
</dbReference>
<dbReference type="SMART" id="SM00868">
    <property type="entry name" value="zf-AD"/>
    <property type="match status" value="1"/>
</dbReference>
<comment type="caution">
    <text evidence="16">The sequence shown here is derived from an EMBL/GenBank/DDBJ whole genome shotgun (WGS) entry which is preliminary data.</text>
</comment>
<feature type="domain" description="C2H2-type" evidence="14">
    <location>
        <begin position="583"/>
        <end position="610"/>
    </location>
</feature>
<evidence type="ECO:0000313" key="17">
    <source>
        <dbReference type="Proteomes" id="UP001151699"/>
    </source>
</evidence>
<dbReference type="FunFam" id="3.30.160.60:FF:001370">
    <property type="entry name" value="Zinc finger protein"/>
    <property type="match status" value="1"/>
</dbReference>